<keyword evidence="2" id="KW-1185">Reference proteome</keyword>
<comment type="caution">
    <text evidence="1">The sequence shown here is derived from an EMBL/GenBank/DDBJ whole genome shotgun (WGS) entry which is preliminary data.</text>
</comment>
<proteinExistence type="predicted"/>
<protein>
    <recommendedName>
        <fullName evidence="3">Solute-binding protein family 3/N-terminal domain-containing protein</fullName>
    </recommendedName>
</protein>
<evidence type="ECO:0000313" key="1">
    <source>
        <dbReference type="EMBL" id="ONF42934.1"/>
    </source>
</evidence>
<gene>
    <name evidence="1" type="ORF">BTO32_13780</name>
</gene>
<dbReference type="STRING" id="135739.BTO32_13780"/>
<sequence>MCGYEAQFIVQPFGRHILTYQSSDTADAVMTVPLGQDLPGYSTSAYIWYQNGAVYDVNRLDRVDGIESLFGHDVVTFKNGISILELEDLQSRFGSLFEVTNQKIHSHLLLLGRVDAVLADGLIVANVNRQLLESADLVVRYVGHPRFEFSPIFQPTPYKMVFRQQSLAKAFDRCFDEAYSVGLIEEINERYIRPFQDLLGHRYLGF</sequence>
<evidence type="ECO:0000313" key="2">
    <source>
        <dbReference type="Proteomes" id="UP000189339"/>
    </source>
</evidence>
<dbReference type="AlphaFoldDB" id="A0A1V2DQI9"/>
<reference evidence="1 2" key="1">
    <citation type="submission" date="2016-12" db="EMBL/GenBank/DDBJ databases">
        <title>Marinobacter lutaoensis whole genome sequencing.</title>
        <authorList>
            <person name="Verma A."/>
            <person name="Krishnamurthi S."/>
        </authorList>
    </citation>
    <scope>NUCLEOTIDE SEQUENCE [LARGE SCALE GENOMIC DNA]</scope>
    <source>
        <strain evidence="1 2">T5054</strain>
    </source>
</reference>
<accession>A0A1V2DQI9</accession>
<name>A0A1V2DQI9_9GAMM</name>
<organism evidence="1 2">
    <name type="scientific">Marinobacter lutaoensis</name>
    <dbReference type="NCBI Taxonomy" id="135739"/>
    <lineage>
        <taxon>Bacteria</taxon>
        <taxon>Pseudomonadati</taxon>
        <taxon>Pseudomonadota</taxon>
        <taxon>Gammaproteobacteria</taxon>
        <taxon>Pseudomonadales</taxon>
        <taxon>Marinobacteraceae</taxon>
        <taxon>Marinobacter</taxon>
    </lineage>
</organism>
<dbReference type="SUPFAM" id="SSF53850">
    <property type="entry name" value="Periplasmic binding protein-like II"/>
    <property type="match status" value="1"/>
</dbReference>
<dbReference type="Proteomes" id="UP000189339">
    <property type="component" value="Unassembled WGS sequence"/>
</dbReference>
<evidence type="ECO:0008006" key="3">
    <source>
        <dbReference type="Google" id="ProtNLM"/>
    </source>
</evidence>
<dbReference type="EMBL" id="MSCW01000008">
    <property type="protein sequence ID" value="ONF42934.1"/>
    <property type="molecule type" value="Genomic_DNA"/>
</dbReference>